<evidence type="ECO:0000313" key="2">
    <source>
        <dbReference type="Proteomes" id="UP001500212"/>
    </source>
</evidence>
<comment type="caution">
    <text evidence="1">The sequence shown here is derived from an EMBL/GenBank/DDBJ whole genome shotgun (WGS) entry which is preliminary data.</text>
</comment>
<accession>A0ABP8TVZ0</accession>
<dbReference type="RefSeq" id="WP_345363936.1">
    <property type="nucleotide sequence ID" value="NZ_BAABHJ010000030.1"/>
</dbReference>
<protein>
    <submittedName>
        <fullName evidence="1">Uncharacterized protein</fullName>
    </submittedName>
</protein>
<dbReference type="EMBL" id="BAABHJ010000030">
    <property type="protein sequence ID" value="GAA4615604.1"/>
    <property type="molecule type" value="Genomic_DNA"/>
</dbReference>
<name>A0ABP8TVZ0_9ACTN</name>
<dbReference type="Proteomes" id="UP001500212">
    <property type="component" value="Unassembled WGS sequence"/>
</dbReference>
<sequence>MTRRPAPPPDAVFAEMLRAARELLAVRSPLDAELIVSEMLGTWWGKRLAHDDVEKVIGEALVDHAATARTPAALALLTGISALGTPRQAAKAERAALPLMEAGVARPGWADRVGMVVCEECHVSRDVYGDQDSIVCIYTYGGEERHALVVVIDHNERGMVVDAWVSSQVEKLLGYCRKEAEENPLMRFEPIPAATARARLERALAVADDTEDPPVKETFGNYHAFVRARVRALPPGGRSPVPPVYGHDRRATMAAQFLASDEAEELSDRSAASRCVDRIIDYGCDRDFGRPLRVSPVKCEMFLLHWLPRKVMLSPEEQEAMPHVLAAWVRWASRRTGLPEEGVRQTLDKVWDITGKFAEAYRDPTTFGLDRELVQRLLPDGDLEALARRAFAFPFLTGGNADIDLTRLNPSVDADRRLLLRFEHPDADPAHIEAHLRLAARIWDGDPPQLWTVAERLLDRGHDRHSILHRFMAILRDTDGDPRALRAALLALRDAPDLS</sequence>
<reference evidence="2" key="1">
    <citation type="journal article" date="2019" name="Int. J. Syst. Evol. Microbiol.">
        <title>The Global Catalogue of Microorganisms (GCM) 10K type strain sequencing project: providing services to taxonomists for standard genome sequencing and annotation.</title>
        <authorList>
            <consortium name="The Broad Institute Genomics Platform"/>
            <consortium name="The Broad Institute Genome Sequencing Center for Infectious Disease"/>
            <person name="Wu L."/>
            <person name="Ma J."/>
        </authorList>
    </citation>
    <scope>NUCLEOTIDE SEQUENCE [LARGE SCALE GENOMIC DNA]</scope>
    <source>
        <strain evidence="2">JCM 17938</strain>
    </source>
</reference>
<gene>
    <name evidence="1" type="ORF">GCM10023195_68870</name>
</gene>
<organism evidence="1 2">
    <name type="scientific">Actinoallomurus liliacearum</name>
    <dbReference type="NCBI Taxonomy" id="1080073"/>
    <lineage>
        <taxon>Bacteria</taxon>
        <taxon>Bacillati</taxon>
        <taxon>Actinomycetota</taxon>
        <taxon>Actinomycetes</taxon>
        <taxon>Streptosporangiales</taxon>
        <taxon>Thermomonosporaceae</taxon>
        <taxon>Actinoallomurus</taxon>
    </lineage>
</organism>
<evidence type="ECO:0000313" key="1">
    <source>
        <dbReference type="EMBL" id="GAA4615604.1"/>
    </source>
</evidence>
<proteinExistence type="predicted"/>
<keyword evidence="2" id="KW-1185">Reference proteome</keyword>